<reference evidence="1" key="1">
    <citation type="journal article" date="2017" name="Nature">
        <title>The sunflower genome provides insights into oil metabolism, flowering and Asterid evolution.</title>
        <authorList>
            <person name="Badouin H."/>
            <person name="Gouzy J."/>
            <person name="Grassa C.J."/>
            <person name="Murat F."/>
            <person name="Staton S.E."/>
            <person name="Cottret L."/>
            <person name="Lelandais-Briere C."/>
            <person name="Owens G.L."/>
            <person name="Carrere S."/>
            <person name="Mayjonade B."/>
            <person name="Legrand L."/>
            <person name="Gill N."/>
            <person name="Kane N.C."/>
            <person name="Bowers J.E."/>
            <person name="Hubner S."/>
            <person name="Bellec A."/>
            <person name="Berard A."/>
            <person name="Berges H."/>
            <person name="Blanchet N."/>
            <person name="Boniface M.C."/>
            <person name="Brunel D."/>
            <person name="Catrice O."/>
            <person name="Chaidir N."/>
            <person name="Claudel C."/>
            <person name="Donnadieu C."/>
            <person name="Faraut T."/>
            <person name="Fievet G."/>
            <person name="Helmstetter N."/>
            <person name="King M."/>
            <person name="Knapp S.J."/>
            <person name="Lai Z."/>
            <person name="Le Paslier M.C."/>
            <person name="Lippi Y."/>
            <person name="Lorenzon L."/>
            <person name="Mandel J.R."/>
            <person name="Marage G."/>
            <person name="Marchand G."/>
            <person name="Marquand E."/>
            <person name="Bret-Mestries E."/>
            <person name="Morien E."/>
            <person name="Nambeesan S."/>
            <person name="Nguyen T."/>
            <person name="Pegot-Espagnet P."/>
            <person name="Pouilly N."/>
            <person name="Raftis F."/>
            <person name="Sallet E."/>
            <person name="Schiex T."/>
            <person name="Thomas J."/>
            <person name="Vandecasteele C."/>
            <person name="Vares D."/>
            <person name="Vear F."/>
            <person name="Vautrin S."/>
            <person name="Crespi M."/>
            <person name="Mangin B."/>
            <person name="Burke J.M."/>
            <person name="Salse J."/>
            <person name="Munos S."/>
            <person name="Vincourt P."/>
            <person name="Rieseberg L.H."/>
            <person name="Langlade N.B."/>
        </authorList>
    </citation>
    <scope>NUCLEOTIDE SEQUENCE</scope>
    <source>
        <tissue evidence="1">Leaves</tissue>
    </source>
</reference>
<keyword evidence="2" id="KW-1185">Reference proteome</keyword>
<name>A0A9K3GVC9_HELAN</name>
<dbReference type="EMBL" id="MNCJ02000332">
    <property type="protein sequence ID" value="KAF5755619.1"/>
    <property type="molecule type" value="Genomic_DNA"/>
</dbReference>
<dbReference type="Proteomes" id="UP000215914">
    <property type="component" value="Unassembled WGS sequence"/>
</dbReference>
<sequence>MACVGRYSVNAIINEATKPTEVTFFSEGMAVLCPPQDKLRRPYNKAQLHQS</sequence>
<comment type="caution">
    <text evidence="1">The sequence shown here is derived from an EMBL/GenBank/DDBJ whole genome shotgun (WGS) entry which is preliminary data.</text>
</comment>
<accession>A0A9K3GVC9</accession>
<reference evidence="1" key="2">
    <citation type="submission" date="2020-06" db="EMBL/GenBank/DDBJ databases">
        <title>Helianthus annuus Genome sequencing and assembly Release 2.</title>
        <authorList>
            <person name="Gouzy J."/>
            <person name="Langlade N."/>
            <person name="Munos S."/>
        </authorList>
    </citation>
    <scope>NUCLEOTIDE SEQUENCE</scope>
    <source>
        <tissue evidence="1">Leaves</tissue>
    </source>
</reference>
<protein>
    <submittedName>
        <fullName evidence="1">Uncharacterized protein</fullName>
    </submittedName>
</protein>
<gene>
    <name evidence="1" type="ORF">HanXRQr2_Chr17g0804841</name>
</gene>
<evidence type="ECO:0000313" key="1">
    <source>
        <dbReference type="EMBL" id="KAF5755619.1"/>
    </source>
</evidence>
<organism evidence="1 2">
    <name type="scientific">Helianthus annuus</name>
    <name type="common">Common sunflower</name>
    <dbReference type="NCBI Taxonomy" id="4232"/>
    <lineage>
        <taxon>Eukaryota</taxon>
        <taxon>Viridiplantae</taxon>
        <taxon>Streptophyta</taxon>
        <taxon>Embryophyta</taxon>
        <taxon>Tracheophyta</taxon>
        <taxon>Spermatophyta</taxon>
        <taxon>Magnoliopsida</taxon>
        <taxon>eudicotyledons</taxon>
        <taxon>Gunneridae</taxon>
        <taxon>Pentapetalae</taxon>
        <taxon>asterids</taxon>
        <taxon>campanulids</taxon>
        <taxon>Asterales</taxon>
        <taxon>Asteraceae</taxon>
        <taxon>Asteroideae</taxon>
        <taxon>Heliantheae alliance</taxon>
        <taxon>Heliantheae</taxon>
        <taxon>Helianthus</taxon>
    </lineage>
</organism>
<proteinExistence type="predicted"/>
<evidence type="ECO:0000313" key="2">
    <source>
        <dbReference type="Proteomes" id="UP000215914"/>
    </source>
</evidence>
<dbReference type="AlphaFoldDB" id="A0A9K3GVC9"/>
<dbReference type="Gramene" id="mRNA:HanXRQr2_Chr17g0804841">
    <property type="protein sequence ID" value="CDS:HanXRQr2_Chr17g0804841.1"/>
    <property type="gene ID" value="HanXRQr2_Chr17g0804841"/>
</dbReference>